<protein>
    <recommendedName>
        <fullName evidence="4">TAM domain methyltransferase</fullName>
    </recommendedName>
</protein>
<keyword evidence="3" id="KW-1185">Reference proteome</keyword>
<evidence type="ECO:0008006" key="4">
    <source>
        <dbReference type="Google" id="ProtNLM"/>
    </source>
</evidence>
<dbReference type="Proteomes" id="UP001152533">
    <property type="component" value="Unassembled WGS sequence"/>
</dbReference>
<sequence>MNQPVGDQQVDQEVELVPEDETKMGWKPRYILLPRAFFTPCVANVGSKQSLASSTTSLADSIRDYVFENGRTYHRYKEGKYNMPNDERENDRMGVSFTDMQHHMFLMTLGGRLGISPPCQPGAHIQRALDVGTGTGIWAIQYAEDHPEATVYGVDLSPTQPDFVVPNVKFEIDDIEEEWAYSQPFDYIHSRFMTSSISSWKEYLTKCYDNLSPGGYVELQEAEMDPQADDGSFPPDCALARFAILLKEAAAKFGRVFIEPPKLKPMMAEVGFEDVTLVRYKWPINDWPKDPRWKELGAWNLENNLGAAESLAMAPLTRAHEWSRAEVEVFLTEVRQDLRNRAIHGYFPLYFIYGRKPL</sequence>
<reference evidence="2" key="1">
    <citation type="submission" date="2022-08" db="EMBL/GenBank/DDBJ databases">
        <authorList>
            <person name="Giroux E."/>
            <person name="Giroux E."/>
        </authorList>
    </citation>
    <scope>NUCLEOTIDE SEQUENCE</scope>
    <source>
        <strain evidence="2">H1091258</strain>
    </source>
</reference>
<dbReference type="CDD" id="cd02440">
    <property type="entry name" value="AdoMet_MTases"/>
    <property type="match status" value="1"/>
</dbReference>
<dbReference type="PANTHER" id="PTHR43591:SF24">
    <property type="entry name" value="2-METHOXY-6-POLYPRENYL-1,4-BENZOQUINOL METHYLASE, MITOCHONDRIAL"/>
    <property type="match status" value="1"/>
</dbReference>
<accession>A0A9W4WSB2</accession>
<gene>
    <name evidence="2" type="ORF">CGXH109_LOCUS147572</name>
</gene>
<dbReference type="SUPFAM" id="SSF53335">
    <property type="entry name" value="S-adenosyl-L-methionine-dependent methyltransferases"/>
    <property type="match status" value="1"/>
</dbReference>
<comment type="similarity">
    <text evidence="1">Belongs to the methyltransferase superfamily. LaeA methyltransferase family.</text>
</comment>
<evidence type="ECO:0000313" key="3">
    <source>
        <dbReference type="Proteomes" id="UP001152533"/>
    </source>
</evidence>
<dbReference type="PANTHER" id="PTHR43591">
    <property type="entry name" value="METHYLTRANSFERASE"/>
    <property type="match status" value="1"/>
</dbReference>
<name>A0A9W4WSB2_9PEZI</name>
<dbReference type="AlphaFoldDB" id="A0A9W4WSB2"/>
<comment type="caution">
    <text evidence="2">The sequence shown here is derived from an EMBL/GenBank/DDBJ whole genome shotgun (WGS) entry which is preliminary data.</text>
</comment>
<evidence type="ECO:0000313" key="2">
    <source>
        <dbReference type="EMBL" id="CAI0655306.1"/>
    </source>
</evidence>
<organism evidence="2 3">
    <name type="scientific">Colletotrichum noveboracense</name>
    <dbReference type="NCBI Taxonomy" id="2664923"/>
    <lineage>
        <taxon>Eukaryota</taxon>
        <taxon>Fungi</taxon>
        <taxon>Dikarya</taxon>
        <taxon>Ascomycota</taxon>
        <taxon>Pezizomycotina</taxon>
        <taxon>Sordariomycetes</taxon>
        <taxon>Hypocreomycetidae</taxon>
        <taxon>Glomerellales</taxon>
        <taxon>Glomerellaceae</taxon>
        <taxon>Colletotrichum</taxon>
        <taxon>Colletotrichum gloeosporioides species complex</taxon>
    </lineage>
</organism>
<dbReference type="Gene3D" id="3.40.50.150">
    <property type="entry name" value="Vaccinia Virus protein VP39"/>
    <property type="match status" value="1"/>
</dbReference>
<evidence type="ECO:0000256" key="1">
    <source>
        <dbReference type="ARBA" id="ARBA00038158"/>
    </source>
</evidence>
<dbReference type="EMBL" id="CAMGZC010002805">
    <property type="protein sequence ID" value="CAI0655306.1"/>
    <property type="molecule type" value="Genomic_DNA"/>
</dbReference>
<proteinExistence type="inferred from homology"/>
<dbReference type="Pfam" id="PF13489">
    <property type="entry name" value="Methyltransf_23"/>
    <property type="match status" value="1"/>
</dbReference>
<dbReference type="GO" id="GO:0008168">
    <property type="term" value="F:methyltransferase activity"/>
    <property type="evidence" value="ECO:0007669"/>
    <property type="project" value="TreeGrafter"/>
</dbReference>
<dbReference type="InterPro" id="IPR029063">
    <property type="entry name" value="SAM-dependent_MTases_sf"/>
</dbReference>